<protein>
    <submittedName>
        <fullName evidence="2">Uncharacterized protein</fullName>
    </submittedName>
</protein>
<evidence type="ECO:0000256" key="1">
    <source>
        <dbReference type="SAM" id="MobiDB-lite"/>
    </source>
</evidence>
<dbReference type="Proteomes" id="UP001341840">
    <property type="component" value="Unassembled WGS sequence"/>
</dbReference>
<reference evidence="2 3" key="1">
    <citation type="journal article" date="2023" name="Plants (Basel)">
        <title>Bridging the Gap: Combining Genomics and Transcriptomics Approaches to Understand Stylosanthes scabra, an Orphan Legume from the Brazilian Caatinga.</title>
        <authorList>
            <person name="Ferreira-Neto J.R.C."/>
            <person name="da Silva M.D."/>
            <person name="Binneck E."/>
            <person name="de Melo N.F."/>
            <person name="da Silva R.H."/>
            <person name="de Melo A.L.T.M."/>
            <person name="Pandolfi V."/>
            <person name="Bustamante F.O."/>
            <person name="Brasileiro-Vidal A.C."/>
            <person name="Benko-Iseppon A.M."/>
        </authorList>
    </citation>
    <scope>NUCLEOTIDE SEQUENCE [LARGE SCALE GENOMIC DNA]</scope>
    <source>
        <tissue evidence="2">Leaves</tissue>
    </source>
</reference>
<evidence type="ECO:0000313" key="2">
    <source>
        <dbReference type="EMBL" id="MED6151295.1"/>
    </source>
</evidence>
<name>A0ABU6TSX6_9FABA</name>
<gene>
    <name evidence="2" type="ORF">PIB30_081128</name>
</gene>
<organism evidence="2 3">
    <name type="scientific">Stylosanthes scabra</name>
    <dbReference type="NCBI Taxonomy" id="79078"/>
    <lineage>
        <taxon>Eukaryota</taxon>
        <taxon>Viridiplantae</taxon>
        <taxon>Streptophyta</taxon>
        <taxon>Embryophyta</taxon>
        <taxon>Tracheophyta</taxon>
        <taxon>Spermatophyta</taxon>
        <taxon>Magnoliopsida</taxon>
        <taxon>eudicotyledons</taxon>
        <taxon>Gunneridae</taxon>
        <taxon>Pentapetalae</taxon>
        <taxon>rosids</taxon>
        <taxon>fabids</taxon>
        <taxon>Fabales</taxon>
        <taxon>Fabaceae</taxon>
        <taxon>Papilionoideae</taxon>
        <taxon>50 kb inversion clade</taxon>
        <taxon>dalbergioids sensu lato</taxon>
        <taxon>Dalbergieae</taxon>
        <taxon>Pterocarpus clade</taxon>
        <taxon>Stylosanthes</taxon>
    </lineage>
</organism>
<evidence type="ECO:0000313" key="3">
    <source>
        <dbReference type="Proteomes" id="UP001341840"/>
    </source>
</evidence>
<feature type="region of interest" description="Disordered" evidence="1">
    <location>
        <begin position="183"/>
        <end position="220"/>
    </location>
</feature>
<accession>A0ABU6TSX6</accession>
<proteinExistence type="predicted"/>
<sequence>MNEERSFLALVHDTGKIKKNSRVGIGFSSEEPISVFMRSSTTLAELQNTILQKLGVTGSKRVSKLFYRAHVAIFSEHVKYGSFVVQTDADLKLWRIEPDSSICSHRGSSSSAPVSPVVPVIPPSVSSPSFAADLHREDDDQCDLEDNRTFGELVMAVANNPRTPLRGVQISEPEGVEEALCEDEEEDEPELVPEDSDDDDQSILIPRREPASYGSHQYPEHFSSLDLEVVAPTHTENDASAEFDGGGSVDVLMPNEFEIGQ</sequence>
<dbReference type="EMBL" id="JASCZI010091824">
    <property type="protein sequence ID" value="MED6151295.1"/>
    <property type="molecule type" value="Genomic_DNA"/>
</dbReference>
<keyword evidence="3" id="KW-1185">Reference proteome</keyword>
<comment type="caution">
    <text evidence="2">The sequence shown here is derived from an EMBL/GenBank/DDBJ whole genome shotgun (WGS) entry which is preliminary data.</text>
</comment>
<feature type="compositionally biased region" description="Acidic residues" evidence="1">
    <location>
        <begin position="183"/>
        <end position="201"/>
    </location>
</feature>